<dbReference type="SUPFAM" id="SSF53178">
    <property type="entry name" value="Peptidyl-tRNA hydrolase-like"/>
    <property type="match status" value="1"/>
</dbReference>
<reference evidence="8" key="2">
    <citation type="journal article" date="2021" name="PeerJ">
        <title>Extensive microbial diversity within the chicken gut microbiome revealed by metagenomics and culture.</title>
        <authorList>
            <person name="Gilroy R."/>
            <person name="Ravi A."/>
            <person name="Getino M."/>
            <person name="Pursley I."/>
            <person name="Horton D.L."/>
            <person name="Alikhan N.F."/>
            <person name="Baker D."/>
            <person name="Gharbi K."/>
            <person name="Hall N."/>
            <person name="Watson M."/>
            <person name="Adriaenssens E.M."/>
            <person name="Foster-Nyarko E."/>
            <person name="Jarju S."/>
            <person name="Secka A."/>
            <person name="Antonio M."/>
            <person name="Oren A."/>
            <person name="Chaudhuri R.R."/>
            <person name="La Ragione R."/>
            <person name="Hildebrand F."/>
            <person name="Pallen M.J."/>
        </authorList>
    </citation>
    <scope>NUCLEOTIDE SEQUENCE</scope>
    <source>
        <strain evidence="8">ChiW25-3613</strain>
    </source>
</reference>
<dbReference type="EC" id="3.1.1.29" evidence="1 7"/>
<dbReference type="GO" id="GO:0006515">
    <property type="term" value="P:protein quality control for misfolded or incompletely synthesized proteins"/>
    <property type="evidence" value="ECO:0007669"/>
    <property type="project" value="UniProtKB-UniRule"/>
</dbReference>
<dbReference type="InterPro" id="IPR018171">
    <property type="entry name" value="Pept_tRNA_hydro_CS"/>
</dbReference>
<dbReference type="EMBL" id="DVHB01000113">
    <property type="protein sequence ID" value="HIR40028.1"/>
    <property type="molecule type" value="Genomic_DNA"/>
</dbReference>
<dbReference type="InterPro" id="IPR001328">
    <property type="entry name" value="Pept_tRNA_hydro"/>
</dbReference>
<protein>
    <recommendedName>
        <fullName evidence="6 7">Peptidyl-tRNA hydrolase</fullName>
        <shortName evidence="7">Pth</shortName>
        <ecNumber evidence="1 7">3.1.1.29</ecNumber>
    </recommendedName>
</protein>
<comment type="function">
    <text evidence="7">Catalyzes the release of premature peptidyl moieties from peptidyl-tRNA molecules trapped in stalled 50S ribosomal subunits, and thus maintains levels of free tRNAs and 50S ribosomes.</text>
</comment>
<dbReference type="Gene3D" id="3.40.50.1470">
    <property type="entry name" value="Peptidyl-tRNA hydrolase"/>
    <property type="match status" value="1"/>
</dbReference>
<keyword evidence="4 7" id="KW-0694">RNA-binding</keyword>
<dbReference type="GO" id="GO:0005737">
    <property type="term" value="C:cytoplasm"/>
    <property type="evidence" value="ECO:0007669"/>
    <property type="project" value="UniProtKB-SubCell"/>
</dbReference>
<feature type="binding site" evidence="7">
    <location>
        <position position="112"/>
    </location>
    <ligand>
        <name>tRNA</name>
        <dbReference type="ChEBI" id="CHEBI:17843"/>
    </ligand>
</feature>
<dbReference type="GO" id="GO:0000049">
    <property type="term" value="F:tRNA binding"/>
    <property type="evidence" value="ECO:0007669"/>
    <property type="project" value="UniProtKB-UniRule"/>
</dbReference>
<keyword evidence="2 7" id="KW-0820">tRNA-binding</keyword>
<comment type="similarity">
    <text evidence="5 7">Belongs to the PTH family.</text>
</comment>
<evidence type="ECO:0000313" key="9">
    <source>
        <dbReference type="Proteomes" id="UP000824179"/>
    </source>
</evidence>
<dbReference type="PANTHER" id="PTHR17224:SF1">
    <property type="entry name" value="PEPTIDYL-TRNA HYDROLASE"/>
    <property type="match status" value="1"/>
</dbReference>
<gene>
    <name evidence="7" type="primary">pth</name>
    <name evidence="8" type="ORF">IAB90_06585</name>
</gene>
<dbReference type="AlphaFoldDB" id="A0A9D1AHI7"/>
<feature type="active site" description="Proton acceptor" evidence="7">
    <location>
        <position position="19"/>
    </location>
</feature>
<comment type="subcellular location">
    <subcellularLocation>
        <location evidence="7">Cytoplasm</location>
    </subcellularLocation>
</comment>
<comment type="subunit">
    <text evidence="7">Monomer.</text>
</comment>
<feature type="site" description="Discriminates between blocked and unblocked aminoacyl-tRNA" evidence="7">
    <location>
        <position position="9"/>
    </location>
</feature>
<organism evidence="8 9">
    <name type="scientific">Candidatus Coproplasma stercoripullorum</name>
    <dbReference type="NCBI Taxonomy" id="2840751"/>
    <lineage>
        <taxon>Bacteria</taxon>
        <taxon>Bacillati</taxon>
        <taxon>Bacillota</taxon>
        <taxon>Clostridia</taxon>
        <taxon>Eubacteriales</taxon>
        <taxon>Candidatus Coproplasma</taxon>
    </lineage>
</organism>
<feature type="binding site" evidence="7">
    <location>
        <position position="14"/>
    </location>
    <ligand>
        <name>tRNA</name>
        <dbReference type="ChEBI" id="CHEBI:17843"/>
    </ligand>
</feature>
<comment type="function">
    <text evidence="7">Hydrolyzes ribosome-free peptidyl-tRNAs (with 1 or more amino acids incorporated), which drop off the ribosome during protein synthesis, or as a result of ribosome stalling.</text>
</comment>
<name>A0A9D1AHI7_9FIRM</name>
<feature type="site" description="Stabilizes the basic form of H active site to accept a proton" evidence="7">
    <location>
        <position position="91"/>
    </location>
</feature>
<evidence type="ECO:0000256" key="5">
    <source>
        <dbReference type="ARBA" id="ARBA00038063"/>
    </source>
</evidence>
<dbReference type="Proteomes" id="UP000824179">
    <property type="component" value="Unassembled WGS sequence"/>
</dbReference>
<feature type="binding site" evidence="7">
    <location>
        <position position="64"/>
    </location>
    <ligand>
        <name>tRNA</name>
        <dbReference type="ChEBI" id="CHEBI:17843"/>
    </ligand>
</feature>
<evidence type="ECO:0000256" key="1">
    <source>
        <dbReference type="ARBA" id="ARBA00013260"/>
    </source>
</evidence>
<evidence type="ECO:0000256" key="6">
    <source>
        <dbReference type="ARBA" id="ARBA00050038"/>
    </source>
</evidence>
<comment type="caution">
    <text evidence="8">The sequence shown here is derived from an EMBL/GenBank/DDBJ whole genome shotgun (WGS) entry which is preliminary data.</text>
</comment>
<evidence type="ECO:0000256" key="3">
    <source>
        <dbReference type="ARBA" id="ARBA00022801"/>
    </source>
</evidence>
<dbReference type="PROSITE" id="PS01196">
    <property type="entry name" value="PEPT_TRNA_HYDROL_2"/>
    <property type="match status" value="1"/>
</dbReference>
<sequence>MYIIVGLGNPEEKYAKTFHNMGFNAAADAAAILGAKFKKKECSSYVAEAYVNGEKVIIARPLTYMNLSGVAVKQLLAKYGAKPSQIVVIYDDFDIPKGKIRIRPSGSAGTHNGMRSVISEIGTQEFTRIRIGIRDPEVNIPIINYVLSEVRREDYDLFISACGRAAEAAVALSKGEPVEEVMTKFNG</sequence>
<dbReference type="GO" id="GO:0072344">
    <property type="term" value="P:rescue of stalled ribosome"/>
    <property type="evidence" value="ECO:0007669"/>
    <property type="project" value="UniProtKB-UniRule"/>
</dbReference>
<evidence type="ECO:0000256" key="2">
    <source>
        <dbReference type="ARBA" id="ARBA00022555"/>
    </source>
</evidence>
<feature type="binding site" evidence="7">
    <location>
        <position position="66"/>
    </location>
    <ligand>
        <name>tRNA</name>
        <dbReference type="ChEBI" id="CHEBI:17843"/>
    </ligand>
</feature>
<dbReference type="Pfam" id="PF01195">
    <property type="entry name" value="Pept_tRNA_hydro"/>
    <property type="match status" value="1"/>
</dbReference>
<proteinExistence type="inferred from homology"/>
<keyword evidence="7" id="KW-0963">Cytoplasm</keyword>
<dbReference type="PANTHER" id="PTHR17224">
    <property type="entry name" value="PEPTIDYL-TRNA HYDROLASE"/>
    <property type="match status" value="1"/>
</dbReference>
<evidence type="ECO:0000256" key="7">
    <source>
        <dbReference type="HAMAP-Rule" id="MF_00083"/>
    </source>
</evidence>
<reference evidence="8" key="1">
    <citation type="submission" date="2020-10" db="EMBL/GenBank/DDBJ databases">
        <authorList>
            <person name="Gilroy R."/>
        </authorList>
    </citation>
    <scope>NUCLEOTIDE SEQUENCE</scope>
    <source>
        <strain evidence="8">ChiW25-3613</strain>
    </source>
</reference>
<evidence type="ECO:0000313" key="8">
    <source>
        <dbReference type="EMBL" id="HIR40028.1"/>
    </source>
</evidence>
<dbReference type="CDD" id="cd00462">
    <property type="entry name" value="PTH"/>
    <property type="match status" value="1"/>
</dbReference>
<comment type="catalytic activity">
    <reaction evidence="7">
        <text>an N-acyl-L-alpha-aminoacyl-tRNA + H2O = an N-acyl-L-amino acid + a tRNA + H(+)</text>
        <dbReference type="Rhea" id="RHEA:54448"/>
        <dbReference type="Rhea" id="RHEA-COMP:10123"/>
        <dbReference type="Rhea" id="RHEA-COMP:13883"/>
        <dbReference type="ChEBI" id="CHEBI:15377"/>
        <dbReference type="ChEBI" id="CHEBI:15378"/>
        <dbReference type="ChEBI" id="CHEBI:59874"/>
        <dbReference type="ChEBI" id="CHEBI:78442"/>
        <dbReference type="ChEBI" id="CHEBI:138191"/>
        <dbReference type="EC" id="3.1.1.29"/>
    </reaction>
</comment>
<evidence type="ECO:0000256" key="4">
    <source>
        <dbReference type="ARBA" id="ARBA00022884"/>
    </source>
</evidence>
<dbReference type="NCBIfam" id="TIGR00447">
    <property type="entry name" value="pth"/>
    <property type="match status" value="1"/>
</dbReference>
<keyword evidence="3 7" id="KW-0378">Hydrolase</keyword>
<dbReference type="GO" id="GO:0004045">
    <property type="term" value="F:peptidyl-tRNA hydrolase activity"/>
    <property type="evidence" value="ECO:0007669"/>
    <property type="project" value="UniProtKB-UniRule"/>
</dbReference>
<dbReference type="InterPro" id="IPR036416">
    <property type="entry name" value="Pept_tRNA_hydro_sf"/>
</dbReference>
<dbReference type="HAMAP" id="MF_00083">
    <property type="entry name" value="Pept_tRNA_hydro_bact"/>
    <property type="match status" value="1"/>
</dbReference>
<accession>A0A9D1AHI7</accession>